<accession>A0A225V549</accession>
<evidence type="ECO:0000256" key="2">
    <source>
        <dbReference type="ARBA" id="ARBA00022695"/>
    </source>
</evidence>
<dbReference type="EMBL" id="NBNE01007781">
    <property type="protein sequence ID" value="OWZ00234.1"/>
    <property type="molecule type" value="Genomic_DNA"/>
</dbReference>
<evidence type="ECO:0000259" key="8">
    <source>
        <dbReference type="Pfam" id="PF17917"/>
    </source>
</evidence>
<dbReference type="InterPro" id="IPR043128">
    <property type="entry name" value="Rev_trsase/Diguanyl_cyclase"/>
</dbReference>
<evidence type="ECO:0000256" key="3">
    <source>
        <dbReference type="ARBA" id="ARBA00022722"/>
    </source>
</evidence>
<protein>
    <submittedName>
        <fullName evidence="9">Retrovirus-related Pol Polyprotein from transposon 17.6</fullName>
    </submittedName>
</protein>
<proteinExistence type="predicted"/>
<dbReference type="Gene3D" id="3.30.70.270">
    <property type="match status" value="1"/>
</dbReference>
<dbReference type="Pfam" id="PF17917">
    <property type="entry name" value="RT_RNaseH"/>
    <property type="match status" value="1"/>
</dbReference>
<comment type="caution">
    <text evidence="9">The sequence shown here is derived from an EMBL/GenBank/DDBJ whole genome shotgun (WGS) entry which is preliminary data.</text>
</comment>
<dbReference type="InterPro" id="IPR050951">
    <property type="entry name" value="Retrovirus_Pol_polyprotein"/>
</dbReference>
<reference evidence="10" key="1">
    <citation type="submission" date="2017-03" db="EMBL/GenBank/DDBJ databases">
        <title>Phytopthora megakarya and P. palmivora, two closely related causual agents of cacao black pod achieved similar genome size and gene model numbers by different mechanisms.</title>
        <authorList>
            <person name="Ali S."/>
            <person name="Shao J."/>
            <person name="Larry D.J."/>
            <person name="Kronmiller B."/>
            <person name="Shen D."/>
            <person name="Strem M.D."/>
            <person name="Melnick R.L."/>
            <person name="Guiltinan M.J."/>
            <person name="Tyler B.M."/>
            <person name="Meinhardt L.W."/>
            <person name="Bailey B.A."/>
        </authorList>
    </citation>
    <scope>NUCLEOTIDE SEQUENCE [LARGE SCALE GENOMIC DNA]</scope>
    <source>
        <strain evidence="10">zdho120</strain>
    </source>
</reference>
<evidence type="ECO:0000256" key="7">
    <source>
        <dbReference type="SAM" id="MobiDB-lite"/>
    </source>
</evidence>
<dbReference type="OrthoDB" id="427924at2759"/>
<keyword evidence="1" id="KW-0808">Transferase</keyword>
<organism evidence="9 10">
    <name type="scientific">Phytophthora megakarya</name>
    <dbReference type="NCBI Taxonomy" id="4795"/>
    <lineage>
        <taxon>Eukaryota</taxon>
        <taxon>Sar</taxon>
        <taxon>Stramenopiles</taxon>
        <taxon>Oomycota</taxon>
        <taxon>Peronosporomycetes</taxon>
        <taxon>Peronosporales</taxon>
        <taxon>Peronosporaceae</taxon>
        <taxon>Phytophthora</taxon>
    </lineage>
</organism>
<dbReference type="PANTHER" id="PTHR37984">
    <property type="entry name" value="PROTEIN CBG26694"/>
    <property type="match status" value="1"/>
</dbReference>
<keyword evidence="6" id="KW-0695">RNA-directed DNA polymerase</keyword>
<dbReference type="FunFam" id="3.30.70.270:FF:000020">
    <property type="entry name" value="Transposon Tf2-6 polyprotein-like Protein"/>
    <property type="match status" value="1"/>
</dbReference>
<sequence length="355" mass="39600">MEYVGHELGSDGVRPLQRLVDAVRGFPKPQDVTEVKRFVHLAGYYEGFGSLMAPLTKLLRRTAEWEWGDAQQAAFEHVKEHLTNKPLLIYPNFQLPFMVVTNASKIGFGACLMQGHGAGWPPGAYASKVNNETEAKYGITELELATVVWSIKLFRSYLYGRRFTIVTDHVALKWLMTSTNLTGKLHRWALTLQEFDFDVKYRPGSTNVVADALSRAPTAKALTAIGRRCRAHRQAADRAQIAVELARAKAVQLNGAATRHARTRRGVRGRRRRRARERGNSGGGHAVQDAVARERHAAIIRAHRERRGAVPGRRKGLKKLLRKGEALRRAEGETTEVQAIYEIDTGDDGVSSCTD</sequence>
<dbReference type="Proteomes" id="UP000198211">
    <property type="component" value="Unassembled WGS sequence"/>
</dbReference>
<keyword evidence="3" id="KW-0540">Nuclease</keyword>
<dbReference type="PANTHER" id="PTHR37984:SF5">
    <property type="entry name" value="PROTEIN NYNRIN-LIKE"/>
    <property type="match status" value="1"/>
</dbReference>
<feature type="domain" description="Reverse transcriptase RNase H-like" evidence="8">
    <location>
        <begin position="93"/>
        <end position="195"/>
    </location>
</feature>
<keyword evidence="5" id="KW-0378">Hydrolase</keyword>
<dbReference type="GO" id="GO:0003964">
    <property type="term" value="F:RNA-directed DNA polymerase activity"/>
    <property type="evidence" value="ECO:0007669"/>
    <property type="project" value="UniProtKB-KW"/>
</dbReference>
<evidence type="ECO:0000256" key="6">
    <source>
        <dbReference type="ARBA" id="ARBA00022918"/>
    </source>
</evidence>
<evidence type="ECO:0000256" key="1">
    <source>
        <dbReference type="ARBA" id="ARBA00022679"/>
    </source>
</evidence>
<keyword evidence="2" id="KW-0548">Nucleotidyltransferase</keyword>
<dbReference type="InterPro" id="IPR043502">
    <property type="entry name" value="DNA/RNA_pol_sf"/>
</dbReference>
<dbReference type="InterPro" id="IPR041373">
    <property type="entry name" value="RT_RNaseH"/>
</dbReference>
<evidence type="ECO:0000256" key="5">
    <source>
        <dbReference type="ARBA" id="ARBA00022801"/>
    </source>
</evidence>
<dbReference type="GO" id="GO:0004519">
    <property type="term" value="F:endonuclease activity"/>
    <property type="evidence" value="ECO:0007669"/>
    <property type="project" value="UniProtKB-KW"/>
</dbReference>
<evidence type="ECO:0000313" key="9">
    <source>
        <dbReference type="EMBL" id="OWZ00234.1"/>
    </source>
</evidence>
<dbReference type="CDD" id="cd09274">
    <property type="entry name" value="RNase_HI_RT_Ty3"/>
    <property type="match status" value="1"/>
</dbReference>
<dbReference type="SUPFAM" id="SSF56672">
    <property type="entry name" value="DNA/RNA polymerases"/>
    <property type="match status" value="1"/>
</dbReference>
<name>A0A225V549_9STRA</name>
<dbReference type="STRING" id="4795.A0A225V549"/>
<keyword evidence="4" id="KW-0255">Endonuclease</keyword>
<gene>
    <name evidence="9" type="ORF">PHMEG_00028621</name>
</gene>
<dbReference type="GO" id="GO:0016787">
    <property type="term" value="F:hydrolase activity"/>
    <property type="evidence" value="ECO:0007669"/>
    <property type="project" value="UniProtKB-KW"/>
</dbReference>
<evidence type="ECO:0000313" key="10">
    <source>
        <dbReference type="Proteomes" id="UP000198211"/>
    </source>
</evidence>
<dbReference type="AlphaFoldDB" id="A0A225V549"/>
<feature type="compositionally biased region" description="Basic residues" evidence="7">
    <location>
        <begin position="259"/>
        <end position="276"/>
    </location>
</feature>
<feature type="region of interest" description="Disordered" evidence="7">
    <location>
        <begin position="254"/>
        <end position="287"/>
    </location>
</feature>
<keyword evidence="10" id="KW-1185">Reference proteome</keyword>
<evidence type="ECO:0000256" key="4">
    <source>
        <dbReference type="ARBA" id="ARBA00022759"/>
    </source>
</evidence>